<feature type="region of interest" description="Disordered" evidence="1">
    <location>
        <begin position="159"/>
        <end position="200"/>
    </location>
</feature>
<dbReference type="AlphaFoldDB" id="A0A2V0PJI2"/>
<dbReference type="OrthoDB" id="420426at2759"/>
<dbReference type="InterPro" id="IPR044682">
    <property type="entry name" value="VDE"/>
</dbReference>
<protein>
    <submittedName>
        <fullName evidence="2">Uncharacterized protein</fullName>
    </submittedName>
</protein>
<feature type="region of interest" description="Disordered" evidence="1">
    <location>
        <begin position="1"/>
        <end position="100"/>
    </location>
</feature>
<dbReference type="Proteomes" id="UP000247498">
    <property type="component" value="Unassembled WGS sequence"/>
</dbReference>
<feature type="compositionally biased region" description="Low complexity" evidence="1">
    <location>
        <begin position="13"/>
        <end position="98"/>
    </location>
</feature>
<evidence type="ECO:0000256" key="1">
    <source>
        <dbReference type="SAM" id="MobiDB-lite"/>
    </source>
</evidence>
<comment type="caution">
    <text evidence="2">The sequence shown here is derived from an EMBL/GenBank/DDBJ whole genome shotgun (WGS) entry which is preliminary data.</text>
</comment>
<keyword evidence="3" id="KW-1185">Reference proteome</keyword>
<dbReference type="Gene3D" id="2.40.128.20">
    <property type="match status" value="1"/>
</dbReference>
<gene>
    <name evidence="2" type="ORF">Rsub_12654</name>
</gene>
<feature type="non-terminal residue" evidence="2">
    <location>
        <position position="582"/>
    </location>
</feature>
<reference evidence="2 3" key="1">
    <citation type="journal article" date="2018" name="Sci. Rep.">
        <title>Raphidocelis subcapitata (=Pseudokirchneriella subcapitata) provides an insight into genome evolution and environmental adaptations in the Sphaeropleales.</title>
        <authorList>
            <person name="Suzuki S."/>
            <person name="Yamaguchi H."/>
            <person name="Nakajima N."/>
            <person name="Kawachi M."/>
        </authorList>
    </citation>
    <scope>NUCLEOTIDE SEQUENCE [LARGE SCALE GENOMIC DNA]</scope>
    <source>
        <strain evidence="2 3">NIES-35</strain>
    </source>
</reference>
<evidence type="ECO:0000313" key="3">
    <source>
        <dbReference type="Proteomes" id="UP000247498"/>
    </source>
</evidence>
<sequence>MHAGKALSGRSGASVPGRSPAPRAPAAPAAAVPRAADARPLPAAALPGPAAVPAPASARRARPAAAAAAGRLEPAGAAAALEGSGRAAAPAPSGAPKSVPRVASFPVALSEASSDNDGRAPPEAAAGAAFGDSAVAAAAAAVGIGVSPAAAALTAAAADATRTGRQAVRRRHQRPRAGDARRTPADAAEGPAAPAARPAARTPAAAAAAAAPAGPWRALRSVALLALLCAGPIALLARQPGLLSELSLALSPFSPRPAPAGAGGAPRLPPARASAAAAAAATGAPPPAAGAAVRMLAVVAADAPSPFGARVRPGNEAAPWGDVIGQVARRLGYSDPRFELEVVAEEDLRDSAAARDSLRARLSAAGGVSLFAAVGVTDPSVAAFLSEATAGLRHALFWDCAPALAAAHRVDGFAPASAGALAALAARLGWSSEARAARVLGTLGELWGRHTSDDLLFTFLVVINEYITEVPAVANTTKGSDLKSIICMHNCRGLSAEPPVIPNPAPMATFQGAPLTHEAAEGIKRGWLGGPTPAGAEGRQWSWLVAAGKNPAYDYFPCQHQLYYPKGSAFWYEPVFKVITLQ</sequence>
<dbReference type="PANTHER" id="PTHR33970:SF2">
    <property type="entry name" value="OS01G0716400 PROTEIN"/>
    <property type="match status" value="1"/>
</dbReference>
<proteinExistence type="predicted"/>
<dbReference type="GO" id="GO:0010028">
    <property type="term" value="P:xanthophyll cycle"/>
    <property type="evidence" value="ECO:0007669"/>
    <property type="project" value="InterPro"/>
</dbReference>
<evidence type="ECO:0000313" key="2">
    <source>
        <dbReference type="EMBL" id="GBF99961.1"/>
    </source>
</evidence>
<feature type="compositionally biased region" description="Low complexity" evidence="1">
    <location>
        <begin position="185"/>
        <end position="200"/>
    </location>
</feature>
<organism evidence="2 3">
    <name type="scientific">Raphidocelis subcapitata</name>
    <dbReference type="NCBI Taxonomy" id="307507"/>
    <lineage>
        <taxon>Eukaryota</taxon>
        <taxon>Viridiplantae</taxon>
        <taxon>Chlorophyta</taxon>
        <taxon>core chlorophytes</taxon>
        <taxon>Chlorophyceae</taxon>
        <taxon>CS clade</taxon>
        <taxon>Sphaeropleales</taxon>
        <taxon>Selenastraceae</taxon>
        <taxon>Raphidocelis</taxon>
    </lineage>
</organism>
<dbReference type="EMBL" id="BDRX01000183">
    <property type="protein sequence ID" value="GBF99961.1"/>
    <property type="molecule type" value="Genomic_DNA"/>
</dbReference>
<dbReference type="InterPro" id="IPR012674">
    <property type="entry name" value="Calycin"/>
</dbReference>
<name>A0A2V0PJI2_9CHLO</name>
<dbReference type="GO" id="GO:0046422">
    <property type="term" value="F:violaxanthin de-epoxidase activity"/>
    <property type="evidence" value="ECO:0007669"/>
    <property type="project" value="InterPro"/>
</dbReference>
<dbReference type="STRING" id="307507.A0A2V0PJI2"/>
<dbReference type="InParanoid" id="A0A2V0PJI2"/>
<accession>A0A2V0PJI2</accession>
<dbReference type="PANTHER" id="PTHR33970">
    <property type="entry name" value="VIOLAXANTHIN DE-EPOXIDASE, CHLOROPLASTIC-RELATED"/>
    <property type="match status" value="1"/>
</dbReference>